<dbReference type="AlphaFoldDB" id="A0A829HMX4"/>
<evidence type="ECO:0000313" key="2">
    <source>
        <dbReference type="EMBL" id="EPQ21337.1"/>
    </source>
</evidence>
<gene>
    <name evidence="2" type="ORF">J108_22195</name>
</gene>
<feature type="chain" id="PRO_5032327040" description="PASTA domain-containing protein" evidence="1">
    <location>
        <begin position="47"/>
        <end position="110"/>
    </location>
</feature>
<feature type="signal peptide" evidence="1">
    <location>
        <begin position="1"/>
        <end position="46"/>
    </location>
</feature>
<proteinExistence type="predicted"/>
<accession>A0A829HMX4</accession>
<name>A0A829HMX4_9MYCO</name>
<evidence type="ECO:0000256" key="1">
    <source>
        <dbReference type="SAM" id="SignalP"/>
    </source>
</evidence>
<sequence>MKKETAMYTRHASFTRSVIRSAVSFLVALAALAAMAVASFTSSAQAAAAGGGGSSASDTVDKLQAQGYTVQLNGIPTAPLSECVVTGIEGLRGATAFSTVYVDISCPSYN</sequence>
<protein>
    <recommendedName>
        <fullName evidence="4">PASTA domain-containing protein</fullName>
    </recommendedName>
</protein>
<evidence type="ECO:0000313" key="3">
    <source>
        <dbReference type="Proteomes" id="UP000014969"/>
    </source>
</evidence>
<organism evidence="2 3">
    <name type="scientific">Mycobacteroides abscessus subsp. bolletii CRM-0020</name>
    <dbReference type="NCBI Taxonomy" id="1306401"/>
    <lineage>
        <taxon>Bacteria</taxon>
        <taxon>Bacillati</taxon>
        <taxon>Actinomycetota</taxon>
        <taxon>Actinomycetes</taxon>
        <taxon>Mycobacteriales</taxon>
        <taxon>Mycobacteriaceae</taxon>
        <taxon>Mycobacteroides</taxon>
        <taxon>Mycobacteroides abscessus</taxon>
    </lineage>
</organism>
<dbReference type="EMBL" id="ATFQ01000033">
    <property type="protein sequence ID" value="EPQ21337.1"/>
    <property type="molecule type" value="Genomic_DNA"/>
</dbReference>
<keyword evidence="1" id="KW-0732">Signal</keyword>
<comment type="caution">
    <text evidence="2">The sequence shown here is derived from an EMBL/GenBank/DDBJ whole genome shotgun (WGS) entry which is preliminary data.</text>
</comment>
<reference evidence="2 3" key="1">
    <citation type="journal article" date="2013" name="Genome Announc.">
        <title>Genome Sequence of an Epidemic Isolate of Mycobacterium abscessus subsp. bolletii from Rio de Janeiro, Brazil.</title>
        <authorList>
            <person name="Davidson R.M."/>
            <person name="Reynolds P.R."/>
            <person name="Farias-Hesson E."/>
            <person name="Duarte R.S."/>
            <person name="Jackson M."/>
            <person name="Strong M."/>
        </authorList>
    </citation>
    <scope>NUCLEOTIDE SEQUENCE [LARGE SCALE GENOMIC DNA]</scope>
    <source>
        <strain evidence="2 3">CRM-0020</strain>
    </source>
</reference>
<evidence type="ECO:0008006" key="4">
    <source>
        <dbReference type="Google" id="ProtNLM"/>
    </source>
</evidence>
<dbReference type="Proteomes" id="UP000014969">
    <property type="component" value="Unassembled WGS sequence"/>
</dbReference>